<organism evidence="7 8">
    <name type="scientific">Vibrio navarrensis</name>
    <dbReference type="NCBI Taxonomy" id="29495"/>
    <lineage>
        <taxon>Bacteria</taxon>
        <taxon>Pseudomonadati</taxon>
        <taxon>Pseudomonadota</taxon>
        <taxon>Gammaproteobacteria</taxon>
        <taxon>Vibrionales</taxon>
        <taxon>Vibrionaceae</taxon>
        <taxon>Vibrio</taxon>
    </lineage>
</organism>
<evidence type="ECO:0000313" key="8">
    <source>
        <dbReference type="Proteomes" id="UP001253463"/>
    </source>
</evidence>
<keyword evidence="5 6" id="KW-0472">Membrane</keyword>
<protein>
    <submittedName>
        <fullName evidence="7">Polysaccharide biosynthesis C-terminal domain-containing protein</fullName>
    </submittedName>
</protein>
<comment type="caution">
    <text evidence="7">The sequence shown here is derived from an EMBL/GenBank/DDBJ whole genome shotgun (WGS) entry which is preliminary data.</text>
</comment>
<dbReference type="PANTHER" id="PTHR30250:SF11">
    <property type="entry name" value="O-ANTIGEN TRANSPORTER-RELATED"/>
    <property type="match status" value="1"/>
</dbReference>
<evidence type="ECO:0000256" key="2">
    <source>
        <dbReference type="ARBA" id="ARBA00022475"/>
    </source>
</evidence>
<sequence length="363" mass="41451">MGSYFLFVTLSGLVANILLFGNGTSFNRDIIDDIRSSSVLSRPTVFFSLSIVALFFIFIISRYVEYGHFLIVIYFEAAILKVLRERFFCSYERARNRHSVYFFVQISYVFSRLILVYLFSLGFFDFYDLLLLQVSTAILMSVPVIKFLVENLKYTCFTSYKLYPRTGGLFFLSTLFTMGYDYTPVLILSMYSTPEQISFFSSNFKIVSVFIIGLGIVSQSLLPFYREKYNNFGKDYVVSLSGKILFALIVLYIPIFVFLYSYTEETIRVFLSESYSDTSNILKILLFSTFGSIGNFVLFPALQAINKVKYVANIVGPIAILNIILSFSLRELGAEGMAIALTSSMIVCSIITVFVLLRLKDKK</sequence>
<feature type="transmembrane region" description="Helical" evidence="6">
    <location>
        <begin position="204"/>
        <end position="225"/>
    </location>
</feature>
<keyword evidence="3 6" id="KW-0812">Transmembrane</keyword>
<feature type="transmembrane region" description="Helical" evidence="6">
    <location>
        <begin position="6"/>
        <end position="27"/>
    </location>
</feature>
<evidence type="ECO:0000256" key="1">
    <source>
        <dbReference type="ARBA" id="ARBA00004651"/>
    </source>
</evidence>
<dbReference type="InterPro" id="IPR050833">
    <property type="entry name" value="Poly_Biosynth_Transport"/>
</dbReference>
<keyword evidence="2" id="KW-1003">Cell membrane</keyword>
<evidence type="ECO:0000313" key="7">
    <source>
        <dbReference type="EMBL" id="ELN6933904.1"/>
    </source>
</evidence>
<dbReference type="GO" id="GO:0005886">
    <property type="term" value="C:plasma membrane"/>
    <property type="evidence" value="ECO:0007669"/>
    <property type="project" value="UniProtKB-SubCell"/>
</dbReference>
<proteinExistence type="predicted"/>
<feature type="transmembrane region" description="Helical" evidence="6">
    <location>
        <begin position="310"/>
        <end position="330"/>
    </location>
</feature>
<gene>
    <name evidence="7" type="ORF">RZY48_003354</name>
</gene>
<dbReference type="AlphaFoldDB" id="A0AAI9G6D8"/>
<keyword evidence="4 6" id="KW-1133">Transmembrane helix</keyword>
<feature type="transmembrane region" description="Helical" evidence="6">
    <location>
        <begin position="280"/>
        <end position="298"/>
    </location>
</feature>
<evidence type="ECO:0000256" key="6">
    <source>
        <dbReference type="SAM" id="Phobius"/>
    </source>
</evidence>
<evidence type="ECO:0000256" key="5">
    <source>
        <dbReference type="ARBA" id="ARBA00023136"/>
    </source>
</evidence>
<feature type="transmembrane region" description="Helical" evidence="6">
    <location>
        <begin position="130"/>
        <end position="149"/>
    </location>
</feature>
<accession>A0AAI9G6D8</accession>
<comment type="subcellular location">
    <subcellularLocation>
        <location evidence="1">Cell membrane</location>
        <topology evidence="1">Multi-pass membrane protein</topology>
    </subcellularLocation>
</comment>
<dbReference type="EMBL" id="ABNSCA010000011">
    <property type="protein sequence ID" value="ELN6933904.1"/>
    <property type="molecule type" value="Genomic_DNA"/>
</dbReference>
<dbReference type="PANTHER" id="PTHR30250">
    <property type="entry name" value="PST FAMILY PREDICTED COLANIC ACID TRANSPORTER"/>
    <property type="match status" value="1"/>
</dbReference>
<feature type="transmembrane region" description="Helical" evidence="6">
    <location>
        <begin position="237"/>
        <end position="260"/>
    </location>
</feature>
<feature type="transmembrane region" description="Helical" evidence="6">
    <location>
        <begin position="66"/>
        <end position="83"/>
    </location>
</feature>
<evidence type="ECO:0000256" key="3">
    <source>
        <dbReference type="ARBA" id="ARBA00022692"/>
    </source>
</evidence>
<feature type="transmembrane region" description="Helical" evidence="6">
    <location>
        <begin position="39"/>
        <end position="60"/>
    </location>
</feature>
<evidence type="ECO:0000256" key="4">
    <source>
        <dbReference type="ARBA" id="ARBA00022989"/>
    </source>
</evidence>
<name>A0AAI9G6D8_9VIBR</name>
<dbReference type="Proteomes" id="UP001253463">
    <property type="component" value="Unassembled WGS sequence"/>
</dbReference>
<feature type="transmembrane region" description="Helical" evidence="6">
    <location>
        <begin position="103"/>
        <end position="124"/>
    </location>
</feature>
<feature type="transmembrane region" description="Helical" evidence="6">
    <location>
        <begin position="169"/>
        <end position="192"/>
    </location>
</feature>
<reference evidence="7" key="1">
    <citation type="submission" date="2023-10" db="EMBL/GenBank/DDBJ databases">
        <authorList>
            <consortium name="PulseNet: The National Subtyping Network for Foodborne Disease Surveillance"/>
        </authorList>
    </citation>
    <scope>NUCLEOTIDE SEQUENCE</scope>
    <source>
        <strain evidence="7">PNUSAV004886</strain>
    </source>
</reference>
<feature type="transmembrane region" description="Helical" evidence="6">
    <location>
        <begin position="336"/>
        <end position="357"/>
    </location>
</feature>